<comment type="similarity">
    <text evidence="3">Belongs to the FdhD family.</text>
</comment>
<organism evidence="4 5">
    <name type="scientific">Sulfobacillus thermotolerans</name>
    <dbReference type="NCBI Taxonomy" id="338644"/>
    <lineage>
        <taxon>Bacteria</taxon>
        <taxon>Bacillati</taxon>
        <taxon>Bacillota</taxon>
        <taxon>Clostridia</taxon>
        <taxon>Eubacteriales</taxon>
        <taxon>Clostridiales Family XVII. Incertae Sedis</taxon>
        <taxon>Sulfobacillus</taxon>
    </lineage>
</organism>
<keyword evidence="5" id="KW-1185">Reference proteome</keyword>
<evidence type="ECO:0000313" key="5">
    <source>
        <dbReference type="Proteomes" id="UP000325292"/>
    </source>
</evidence>
<gene>
    <name evidence="3" type="primary">fdhD</name>
    <name evidence="4" type="ORF">BXT84_15750</name>
</gene>
<accession>A0ABM6RWP3</accession>
<evidence type="ECO:0000256" key="3">
    <source>
        <dbReference type="HAMAP-Rule" id="MF_00187"/>
    </source>
</evidence>
<comment type="function">
    <text evidence="3">Required for formate dehydrogenase (FDH) activity. Acts as a sulfur carrier protein that transfers sulfur from IscS to the molybdenum cofactor prior to its insertion into FDH.</text>
</comment>
<keyword evidence="1 3" id="KW-0963">Cytoplasm</keyword>
<dbReference type="Gene3D" id="3.10.20.10">
    <property type="match status" value="1"/>
</dbReference>
<dbReference type="Proteomes" id="UP000325292">
    <property type="component" value="Chromosome"/>
</dbReference>
<sequence length="258" mass="28486">MLTRDHYDQGEWRRESAEIVREEAFTLFINGREWTTMIVTPTDLYELVVGFLAAEHFIVAPQEISICQIRESEGQVWVRIPGLRPELLAQSGKRYISNCCGRGRTGFYFAEDADIRPVPQGALRLKAHILGSLFNEFSAWTQMQHSGGLHAAGLWREGRLVAIRADVGRHNALDKLYGYSLLHALSLGEAAVVFSGRLSSEVIIKIARMGVPAVISNAAPTTLGIALAEALGITAVGFVRDEELSVYSHPERIDAPSL</sequence>
<comment type="caution">
    <text evidence="3">Lacks conserved residue(s) required for the propagation of feature annotation.</text>
</comment>
<dbReference type="PANTHER" id="PTHR30592:SF1">
    <property type="entry name" value="SULFUR CARRIER PROTEIN FDHD"/>
    <property type="match status" value="1"/>
</dbReference>
<proteinExistence type="inferred from homology"/>
<protein>
    <recommendedName>
        <fullName evidence="3">Sulfur carrier protein FdhD</fullName>
    </recommendedName>
</protein>
<dbReference type="InterPro" id="IPR016193">
    <property type="entry name" value="Cytidine_deaminase-like"/>
</dbReference>
<dbReference type="HAMAP" id="MF_00187">
    <property type="entry name" value="FdhD"/>
    <property type="match status" value="1"/>
</dbReference>
<comment type="subcellular location">
    <subcellularLocation>
        <location evidence="3">Cytoplasm</location>
    </subcellularLocation>
</comment>
<dbReference type="NCBIfam" id="TIGR00129">
    <property type="entry name" value="fdhD_narQ"/>
    <property type="match status" value="1"/>
</dbReference>
<evidence type="ECO:0000256" key="2">
    <source>
        <dbReference type="ARBA" id="ARBA00023150"/>
    </source>
</evidence>
<reference evidence="4 5" key="1">
    <citation type="journal article" date="2019" name="Sci. Rep.">
        <title>Sulfobacillus thermotolerans: new insights into resistance and metabolic capacities of acidophilic chemolithotrophs.</title>
        <authorList>
            <person name="Panyushkina A.E."/>
            <person name="Babenko V.V."/>
            <person name="Nikitina A.S."/>
            <person name="Selezneva O.V."/>
            <person name="Tsaplina I.A."/>
            <person name="Letarova M.A."/>
            <person name="Kostryukova E.S."/>
            <person name="Letarov A.V."/>
        </authorList>
    </citation>
    <scope>NUCLEOTIDE SEQUENCE [LARGE SCALE GENOMIC DNA]</scope>
    <source>
        <strain evidence="4 5">Kr1</strain>
    </source>
</reference>
<keyword evidence="2 3" id="KW-0501">Molybdenum cofactor biosynthesis</keyword>
<evidence type="ECO:0000313" key="4">
    <source>
        <dbReference type="EMBL" id="AUW95645.1"/>
    </source>
</evidence>
<dbReference type="EMBL" id="CP019454">
    <property type="protein sequence ID" value="AUW95645.1"/>
    <property type="molecule type" value="Genomic_DNA"/>
</dbReference>
<dbReference type="InterPro" id="IPR003786">
    <property type="entry name" value="FdhD"/>
</dbReference>
<dbReference type="PIRSF" id="PIRSF015626">
    <property type="entry name" value="FdhD"/>
    <property type="match status" value="1"/>
</dbReference>
<dbReference type="Pfam" id="PF02634">
    <property type="entry name" value="FdhD-NarQ"/>
    <property type="match status" value="1"/>
</dbReference>
<dbReference type="SUPFAM" id="SSF53927">
    <property type="entry name" value="Cytidine deaminase-like"/>
    <property type="match status" value="1"/>
</dbReference>
<evidence type="ECO:0000256" key="1">
    <source>
        <dbReference type="ARBA" id="ARBA00022490"/>
    </source>
</evidence>
<dbReference type="PANTHER" id="PTHR30592">
    <property type="entry name" value="FORMATE DEHYDROGENASE"/>
    <property type="match status" value="1"/>
</dbReference>
<name>A0ABM6RWP3_9FIRM</name>
<feature type="active site" description="Cysteine persulfide intermediate" evidence="3">
    <location>
        <position position="100"/>
    </location>
</feature>
<dbReference type="Gene3D" id="3.40.140.10">
    <property type="entry name" value="Cytidine Deaminase, domain 2"/>
    <property type="match status" value="1"/>
</dbReference>